<dbReference type="AlphaFoldDB" id="A0A7W7ZJQ4"/>
<evidence type="ECO:0000313" key="2">
    <source>
        <dbReference type="Proteomes" id="UP000540989"/>
    </source>
</evidence>
<evidence type="ECO:0000313" key="1">
    <source>
        <dbReference type="EMBL" id="MBB5061192.1"/>
    </source>
</evidence>
<accession>A0A7W7ZJQ4</accession>
<dbReference type="RefSeq" id="WP_184223957.1">
    <property type="nucleotide sequence ID" value="NZ_JACHIP010000031.1"/>
</dbReference>
<reference evidence="1 2" key="1">
    <citation type="submission" date="2020-08" db="EMBL/GenBank/DDBJ databases">
        <title>Genomic Encyclopedia of Type Strains, Phase IV (KMG-V): Genome sequencing to study the core and pangenomes of soil and plant-associated prokaryotes.</title>
        <authorList>
            <person name="Whitman W."/>
        </authorList>
    </citation>
    <scope>NUCLEOTIDE SEQUENCE [LARGE SCALE GENOMIC DNA]</scope>
    <source>
        <strain evidence="1 2">M8UP14</strain>
    </source>
</reference>
<protein>
    <submittedName>
        <fullName evidence="1">Uncharacterized protein</fullName>
    </submittedName>
</protein>
<gene>
    <name evidence="1" type="ORF">HDF16_005928</name>
</gene>
<sequence length="312" mass="35282">MNILEDKYALARTGLKGSVARYRCETVESSGNQRIDTASYDRTGRLQEGTHHLAGPVIRRTFGYDGHLLVEEKIYCDDRLTSVLAHSYNGDYLSVSRFYDEVGTLASEHRHEFHHLEGVGTAVSLDYGLGSNSALAFHMATSSVYLRLHGVTVERRLVSPLGLTLARYFLDHKGFVRGFGSAIYDEKSQIIRERLFAGCSAFTNVLTMPEGMNEIALVRHEYTVSNRYKTDTLEQQGRVTVTTTEFDSYGNPVRKSQTSDDSNPYDNQDLVTTYMYDYDEHKNWVKQVITGLPSKSGSIPYVVTSTREIEYY</sequence>
<dbReference type="EMBL" id="JACHIP010000031">
    <property type="protein sequence ID" value="MBB5061192.1"/>
    <property type="molecule type" value="Genomic_DNA"/>
</dbReference>
<keyword evidence="2" id="KW-1185">Reference proteome</keyword>
<proteinExistence type="predicted"/>
<comment type="caution">
    <text evidence="1">The sequence shown here is derived from an EMBL/GenBank/DDBJ whole genome shotgun (WGS) entry which is preliminary data.</text>
</comment>
<name>A0A7W7ZJQ4_9BACT</name>
<organism evidence="1 2">
    <name type="scientific">Granulicella aggregans</name>
    <dbReference type="NCBI Taxonomy" id="474949"/>
    <lineage>
        <taxon>Bacteria</taxon>
        <taxon>Pseudomonadati</taxon>
        <taxon>Acidobacteriota</taxon>
        <taxon>Terriglobia</taxon>
        <taxon>Terriglobales</taxon>
        <taxon>Acidobacteriaceae</taxon>
        <taxon>Granulicella</taxon>
    </lineage>
</organism>
<dbReference type="Proteomes" id="UP000540989">
    <property type="component" value="Unassembled WGS sequence"/>
</dbReference>